<proteinExistence type="predicted"/>
<gene>
    <name evidence="1" type="ORF">HPP92_000474</name>
</gene>
<protein>
    <submittedName>
        <fullName evidence="1">Uncharacterized protein</fullName>
    </submittedName>
</protein>
<dbReference type="OrthoDB" id="60033at2759"/>
<comment type="caution">
    <text evidence="1">The sequence shown here is derived from an EMBL/GenBank/DDBJ whole genome shotgun (WGS) entry which is preliminary data.</text>
</comment>
<dbReference type="EMBL" id="JADCNL010000001">
    <property type="protein sequence ID" value="KAG0495783.1"/>
    <property type="molecule type" value="Genomic_DNA"/>
</dbReference>
<evidence type="ECO:0000313" key="2">
    <source>
        <dbReference type="Proteomes" id="UP000636800"/>
    </source>
</evidence>
<name>A0A835S1D6_VANPL</name>
<evidence type="ECO:0000313" key="1">
    <source>
        <dbReference type="EMBL" id="KAG0495783.1"/>
    </source>
</evidence>
<accession>A0A835S1D6</accession>
<reference evidence="1 2" key="1">
    <citation type="journal article" date="2020" name="Nat. Food">
        <title>A phased Vanilla planifolia genome enables genetic improvement of flavour and production.</title>
        <authorList>
            <person name="Hasing T."/>
            <person name="Tang H."/>
            <person name="Brym M."/>
            <person name="Khazi F."/>
            <person name="Huang T."/>
            <person name="Chambers A.H."/>
        </authorList>
    </citation>
    <scope>NUCLEOTIDE SEQUENCE [LARGE SCALE GENOMIC DNA]</scope>
    <source>
        <tissue evidence="1">Leaf</tissue>
    </source>
</reference>
<keyword evidence="2" id="KW-1185">Reference proteome</keyword>
<dbReference type="Proteomes" id="UP000636800">
    <property type="component" value="Chromosome 1"/>
</dbReference>
<dbReference type="AlphaFoldDB" id="A0A835S1D6"/>
<organism evidence="1 2">
    <name type="scientific">Vanilla planifolia</name>
    <name type="common">Vanilla</name>
    <dbReference type="NCBI Taxonomy" id="51239"/>
    <lineage>
        <taxon>Eukaryota</taxon>
        <taxon>Viridiplantae</taxon>
        <taxon>Streptophyta</taxon>
        <taxon>Embryophyta</taxon>
        <taxon>Tracheophyta</taxon>
        <taxon>Spermatophyta</taxon>
        <taxon>Magnoliopsida</taxon>
        <taxon>Liliopsida</taxon>
        <taxon>Asparagales</taxon>
        <taxon>Orchidaceae</taxon>
        <taxon>Vanilloideae</taxon>
        <taxon>Vanilleae</taxon>
        <taxon>Vanilla</taxon>
    </lineage>
</organism>
<sequence>MAFCNKEAGLLRFPCRRTSYHGLQKKWLSFFGFQKQTPGLFWSSPGILQTKEAHHHLSASFMIHFSLSSLLKADQCGQSR</sequence>